<keyword evidence="3" id="KW-1185">Reference proteome</keyword>
<gene>
    <name evidence="2" type="ORF">JXQ802_LOCUS57147</name>
    <name evidence="1" type="ORF">PYM288_LOCUS40556</name>
</gene>
<dbReference type="EMBL" id="CAJNOL010014512">
    <property type="protein sequence ID" value="CAF1668093.1"/>
    <property type="molecule type" value="Genomic_DNA"/>
</dbReference>
<evidence type="ECO:0000313" key="2">
    <source>
        <dbReference type="EMBL" id="CAF1668093.1"/>
    </source>
</evidence>
<name>A0A816G188_9BILA</name>
<sequence>MCQLLPSISFYLSSTKSTL</sequence>
<comment type="caution">
    <text evidence="2">The sequence shown here is derived from an EMBL/GenBank/DDBJ whole genome shotgun (WGS) entry which is preliminary data.</text>
</comment>
<evidence type="ECO:0000313" key="1">
    <source>
        <dbReference type="EMBL" id="CAF1537588.1"/>
    </source>
</evidence>
<accession>A0A816G188</accession>
<dbReference type="Proteomes" id="UP000663854">
    <property type="component" value="Unassembled WGS sequence"/>
</dbReference>
<dbReference type="Proteomes" id="UP000663870">
    <property type="component" value="Unassembled WGS sequence"/>
</dbReference>
<dbReference type="EMBL" id="CAJNOH010012632">
    <property type="protein sequence ID" value="CAF1537588.1"/>
    <property type="molecule type" value="Genomic_DNA"/>
</dbReference>
<evidence type="ECO:0000313" key="3">
    <source>
        <dbReference type="Proteomes" id="UP000663870"/>
    </source>
</evidence>
<proteinExistence type="predicted"/>
<reference evidence="2" key="1">
    <citation type="submission" date="2021-02" db="EMBL/GenBank/DDBJ databases">
        <authorList>
            <person name="Nowell W R."/>
        </authorList>
    </citation>
    <scope>NUCLEOTIDE SEQUENCE</scope>
</reference>
<dbReference type="AlphaFoldDB" id="A0A816G188"/>
<feature type="non-terminal residue" evidence="2">
    <location>
        <position position="19"/>
    </location>
</feature>
<protein>
    <submittedName>
        <fullName evidence="2">Uncharacterized protein</fullName>
    </submittedName>
</protein>
<organism evidence="2 3">
    <name type="scientific">Rotaria sordida</name>
    <dbReference type="NCBI Taxonomy" id="392033"/>
    <lineage>
        <taxon>Eukaryota</taxon>
        <taxon>Metazoa</taxon>
        <taxon>Spiralia</taxon>
        <taxon>Gnathifera</taxon>
        <taxon>Rotifera</taxon>
        <taxon>Eurotatoria</taxon>
        <taxon>Bdelloidea</taxon>
        <taxon>Philodinida</taxon>
        <taxon>Philodinidae</taxon>
        <taxon>Rotaria</taxon>
    </lineage>
</organism>